<dbReference type="SMART" id="SM01057">
    <property type="entry name" value="Carb_anhydrase"/>
    <property type="match status" value="1"/>
</dbReference>
<keyword evidence="4" id="KW-1185">Reference proteome</keyword>
<accession>A0A1X6NNM5</accession>
<dbReference type="Gene3D" id="3.10.200.10">
    <property type="entry name" value="Alpha carbonic anhydrase"/>
    <property type="match status" value="1"/>
</dbReference>
<evidence type="ECO:0000259" key="2">
    <source>
        <dbReference type="PROSITE" id="PS51144"/>
    </source>
</evidence>
<organism evidence="3 4">
    <name type="scientific">Porphyra umbilicalis</name>
    <name type="common">Purple laver</name>
    <name type="synonym">Red alga</name>
    <dbReference type="NCBI Taxonomy" id="2786"/>
    <lineage>
        <taxon>Eukaryota</taxon>
        <taxon>Rhodophyta</taxon>
        <taxon>Bangiophyceae</taxon>
        <taxon>Bangiales</taxon>
        <taxon>Bangiaceae</taxon>
        <taxon>Porphyra</taxon>
    </lineage>
</organism>
<dbReference type="Proteomes" id="UP000218209">
    <property type="component" value="Unassembled WGS sequence"/>
</dbReference>
<dbReference type="Pfam" id="PF00194">
    <property type="entry name" value="Carb_anhydrase"/>
    <property type="match status" value="1"/>
</dbReference>
<dbReference type="GO" id="GO:0004089">
    <property type="term" value="F:carbonate dehydratase activity"/>
    <property type="evidence" value="ECO:0007669"/>
    <property type="project" value="InterPro"/>
</dbReference>
<reference evidence="3 4" key="1">
    <citation type="submission" date="2017-03" db="EMBL/GenBank/DDBJ databases">
        <title>WGS assembly of Porphyra umbilicalis.</title>
        <authorList>
            <person name="Brawley S.H."/>
            <person name="Blouin N.A."/>
            <person name="Ficko-Blean E."/>
            <person name="Wheeler G.L."/>
            <person name="Lohr M."/>
            <person name="Goodson H.V."/>
            <person name="Jenkins J.W."/>
            <person name="Blaby-Haas C.E."/>
            <person name="Helliwell K.E."/>
            <person name="Chan C."/>
            <person name="Marriage T."/>
            <person name="Bhattacharya D."/>
            <person name="Klein A.S."/>
            <person name="Badis Y."/>
            <person name="Brodie J."/>
            <person name="Cao Y."/>
            <person name="Collen J."/>
            <person name="Dittami S.M."/>
            <person name="Gachon C.M."/>
            <person name="Green B.R."/>
            <person name="Karpowicz S."/>
            <person name="Kim J.W."/>
            <person name="Kudahl U."/>
            <person name="Lin S."/>
            <person name="Michel G."/>
            <person name="Mittag M."/>
            <person name="Olson B.J."/>
            <person name="Pangilinan J."/>
            <person name="Peng Y."/>
            <person name="Qiu H."/>
            <person name="Shu S."/>
            <person name="Singer J.T."/>
            <person name="Smith A.G."/>
            <person name="Sprecher B.N."/>
            <person name="Wagner V."/>
            <person name="Wang W."/>
            <person name="Wang Z.-Y."/>
            <person name="Yan J."/>
            <person name="Yarish C."/>
            <person name="Zoeuner-Riek S."/>
            <person name="Zhuang Y."/>
            <person name="Zou Y."/>
            <person name="Lindquist E.A."/>
            <person name="Grimwood J."/>
            <person name="Barry K."/>
            <person name="Rokhsar D.S."/>
            <person name="Schmutz J."/>
            <person name="Stiller J.W."/>
            <person name="Grossman A.R."/>
            <person name="Prochnik S.E."/>
        </authorList>
    </citation>
    <scope>NUCLEOTIDE SEQUENCE [LARGE SCALE GENOMIC DNA]</scope>
    <source>
        <strain evidence="3">4086291</strain>
    </source>
</reference>
<proteinExistence type="predicted"/>
<dbReference type="PANTHER" id="PTHR18952">
    <property type="entry name" value="CARBONIC ANHYDRASE"/>
    <property type="match status" value="1"/>
</dbReference>
<dbReference type="InterPro" id="IPR036398">
    <property type="entry name" value="CA_dom_sf"/>
</dbReference>
<feature type="compositionally biased region" description="Pro residues" evidence="1">
    <location>
        <begin position="71"/>
        <end position="86"/>
    </location>
</feature>
<feature type="domain" description="Alpha-carbonic anhydrase" evidence="2">
    <location>
        <begin position="108"/>
        <end position="329"/>
    </location>
</feature>
<dbReference type="InterPro" id="IPR041891">
    <property type="entry name" value="Alpha_CA_prokaryot-like"/>
</dbReference>
<evidence type="ECO:0000313" key="4">
    <source>
        <dbReference type="Proteomes" id="UP000218209"/>
    </source>
</evidence>
<dbReference type="GO" id="GO:0008270">
    <property type="term" value="F:zinc ion binding"/>
    <property type="evidence" value="ECO:0007669"/>
    <property type="project" value="InterPro"/>
</dbReference>
<dbReference type="SUPFAM" id="SSF51069">
    <property type="entry name" value="Carbonic anhydrase"/>
    <property type="match status" value="1"/>
</dbReference>
<name>A0A1X6NNM5_PORUM</name>
<dbReference type="AlphaFoldDB" id="A0A1X6NNM5"/>
<dbReference type="PROSITE" id="PS51144">
    <property type="entry name" value="ALPHA_CA_2"/>
    <property type="match status" value="1"/>
</dbReference>
<dbReference type="InterPro" id="IPR001148">
    <property type="entry name" value="CA_dom"/>
</dbReference>
<protein>
    <recommendedName>
        <fullName evidence="2">Alpha-carbonic anhydrase domain-containing protein</fullName>
    </recommendedName>
</protein>
<dbReference type="InterPro" id="IPR023561">
    <property type="entry name" value="Carbonic_anhydrase_a-class"/>
</dbReference>
<dbReference type="CDD" id="cd03124">
    <property type="entry name" value="alpha_CA_prokaryotic_like"/>
    <property type="match status" value="1"/>
</dbReference>
<gene>
    <name evidence="3" type="ORF">BU14_0869s0006</name>
</gene>
<dbReference type="OrthoDB" id="429145at2759"/>
<feature type="region of interest" description="Disordered" evidence="1">
    <location>
        <begin position="1"/>
        <end position="93"/>
    </location>
</feature>
<evidence type="ECO:0000313" key="3">
    <source>
        <dbReference type="EMBL" id="OSX70187.1"/>
    </source>
</evidence>
<dbReference type="PANTHER" id="PTHR18952:SF208">
    <property type="entry name" value="CARBONIC ANHYDRASE XA-RELATED"/>
    <property type="match status" value="1"/>
</dbReference>
<dbReference type="EMBL" id="KV919297">
    <property type="protein sequence ID" value="OSX70187.1"/>
    <property type="molecule type" value="Genomic_DNA"/>
</dbReference>
<feature type="compositionally biased region" description="Polar residues" evidence="1">
    <location>
        <begin position="14"/>
        <end position="24"/>
    </location>
</feature>
<evidence type="ECO:0000256" key="1">
    <source>
        <dbReference type="SAM" id="MobiDB-lite"/>
    </source>
</evidence>
<dbReference type="GO" id="GO:0006730">
    <property type="term" value="P:one-carbon metabolic process"/>
    <property type="evidence" value="ECO:0007669"/>
    <property type="project" value="TreeGrafter"/>
</dbReference>
<sequence length="336" mass="36101">MRRRERTIPPFHTATATITDTGHSNAGRPLPTNGRLTFPLDATLPWRPAPGRRRRGGGAGPPPSACSWRSPLPPSPLRTRSRPPPSHCCRQGDADDADATACWPRRVPPWSYNNAAGWPASCRNSSQSPMPLIHVGGTGNPHPREVADLLSLPSALHFTAHAADAEHISLLCDGSCGTLTVRGVAYKVKNLHWHTPAEHTVDGRRTAAELHAVSFAADGRIAVLASLFKDTKDNPIVQATIDAMVGLGTFEATLQDYRKYFYSGGHVGCGIYAGSLTTPPCTEGLTWVVSTKVGYMSEAQVEAIRALNGGHDNARPLQPINDRPVDWIDPEASGGR</sequence>
<feature type="region of interest" description="Disordered" evidence="1">
    <location>
        <begin position="310"/>
        <end position="336"/>
    </location>
</feature>